<accession>A0A0G0YHK9</accession>
<dbReference type="Gene3D" id="1.10.287.1080">
    <property type="entry name" value="MazG-like"/>
    <property type="match status" value="1"/>
</dbReference>
<gene>
    <name evidence="2" type="ORF">UU65_C0003G0106</name>
</gene>
<protein>
    <recommendedName>
        <fullName evidence="1">NTP pyrophosphohydrolase MazG-like domain-containing protein</fullName>
    </recommendedName>
</protein>
<dbReference type="Proteomes" id="UP000033869">
    <property type="component" value="Unassembled WGS sequence"/>
</dbReference>
<name>A0A0G0YHK9_UNCC2</name>
<evidence type="ECO:0000259" key="1">
    <source>
        <dbReference type="Pfam" id="PF03819"/>
    </source>
</evidence>
<organism evidence="2 3">
    <name type="scientific">candidate division CPR2 bacterium GW2011_GWC1_41_48</name>
    <dbReference type="NCBI Taxonomy" id="1618344"/>
    <lineage>
        <taxon>Bacteria</taxon>
        <taxon>Bacteria division CPR2</taxon>
    </lineage>
</organism>
<dbReference type="AlphaFoldDB" id="A0A0G0YHK9"/>
<sequence>MEFKDLLQFIGEERQSLRERFPIPDPEKEVLAHLAKAYEEMGELSEDILSYCSLQRQDKLDAYSKESLGAEVSDALITILLIADIMEVDVEKALEWKIEKVKSRRN</sequence>
<dbReference type="EMBL" id="LCBL01000003">
    <property type="protein sequence ID" value="KKS09051.1"/>
    <property type="molecule type" value="Genomic_DNA"/>
</dbReference>
<dbReference type="SUPFAM" id="SSF101386">
    <property type="entry name" value="all-alpha NTP pyrophosphatases"/>
    <property type="match status" value="1"/>
</dbReference>
<dbReference type="InterPro" id="IPR004518">
    <property type="entry name" value="MazG-like_dom"/>
</dbReference>
<comment type="caution">
    <text evidence="2">The sequence shown here is derived from an EMBL/GenBank/DDBJ whole genome shotgun (WGS) entry which is preliminary data.</text>
</comment>
<evidence type="ECO:0000313" key="3">
    <source>
        <dbReference type="Proteomes" id="UP000033869"/>
    </source>
</evidence>
<proteinExistence type="predicted"/>
<dbReference type="Pfam" id="PF03819">
    <property type="entry name" value="MazG"/>
    <property type="match status" value="1"/>
</dbReference>
<feature type="domain" description="NTP pyrophosphohydrolase MazG-like" evidence="1">
    <location>
        <begin position="34"/>
        <end position="105"/>
    </location>
</feature>
<reference evidence="2 3" key="1">
    <citation type="journal article" date="2015" name="Nature">
        <title>rRNA introns, odd ribosomes, and small enigmatic genomes across a large radiation of phyla.</title>
        <authorList>
            <person name="Brown C.T."/>
            <person name="Hug L.A."/>
            <person name="Thomas B.C."/>
            <person name="Sharon I."/>
            <person name="Castelle C.J."/>
            <person name="Singh A."/>
            <person name="Wilkins M.J."/>
            <person name="Williams K.H."/>
            <person name="Banfield J.F."/>
        </authorList>
    </citation>
    <scope>NUCLEOTIDE SEQUENCE [LARGE SCALE GENOMIC DNA]</scope>
</reference>
<evidence type="ECO:0000313" key="2">
    <source>
        <dbReference type="EMBL" id="KKS09051.1"/>
    </source>
</evidence>